<dbReference type="PANTHER" id="PTHR46060:SF1">
    <property type="entry name" value="MARINER MOS1 TRANSPOSASE-LIKE PROTEIN"/>
    <property type="match status" value="1"/>
</dbReference>
<evidence type="ECO:0000313" key="2">
    <source>
        <dbReference type="Proteomes" id="UP001148838"/>
    </source>
</evidence>
<evidence type="ECO:0008006" key="3">
    <source>
        <dbReference type="Google" id="ProtNLM"/>
    </source>
</evidence>
<reference evidence="1 2" key="1">
    <citation type="journal article" date="2022" name="Allergy">
        <title>Genome assembly and annotation of Periplaneta americana reveal a comprehensive cockroach allergen profile.</title>
        <authorList>
            <person name="Wang L."/>
            <person name="Xiong Q."/>
            <person name="Saelim N."/>
            <person name="Wang L."/>
            <person name="Nong W."/>
            <person name="Wan A.T."/>
            <person name="Shi M."/>
            <person name="Liu X."/>
            <person name="Cao Q."/>
            <person name="Hui J.H.L."/>
            <person name="Sookrung N."/>
            <person name="Leung T.F."/>
            <person name="Tungtrongchitr A."/>
            <person name="Tsui S.K.W."/>
        </authorList>
    </citation>
    <scope>NUCLEOTIDE SEQUENCE [LARGE SCALE GENOMIC DNA]</scope>
    <source>
        <strain evidence="1">PWHHKU_190912</strain>
    </source>
</reference>
<dbReference type="PANTHER" id="PTHR46060">
    <property type="entry name" value="MARINER MOS1 TRANSPOSASE-LIKE PROTEIN"/>
    <property type="match status" value="1"/>
</dbReference>
<sequence>MFFCLAVRAHVWQPYKRTGKIQMVVVITEDVENVYLLLEYRPHVDVSLTCEHDPKLQEYCVTAKPPEQLLSIYFEHHNSTPAQTGIEQLQARLSRVRRHREKQDVLLLHDNAQPYVSHKITDQIRKFGQTTLKHPPYSPELAPCDYHLFGKLKDPFAERG</sequence>
<accession>A0ABQ8RWX0</accession>
<protein>
    <recommendedName>
        <fullName evidence="3">Mariner Mos1 transposase</fullName>
    </recommendedName>
</protein>
<dbReference type="InterPro" id="IPR052709">
    <property type="entry name" value="Transposase-MT_Hybrid"/>
</dbReference>
<keyword evidence="2" id="KW-1185">Reference proteome</keyword>
<organism evidence="1 2">
    <name type="scientific">Periplaneta americana</name>
    <name type="common">American cockroach</name>
    <name type="synonym">Blatta americana</name>
    <dbReference type="NCBI Taxonomy" id="6978"/>
    <lineage>
        <taxon>Eukaryota</taxon>
        <taxon>Metazoa</taxon>
        <taxon>Ecdysozoa</taxon>
        <taxon>Arthropoda</taxon>
        <taxon>Hexapoda</taxon>
        <taxon>Insecta</taxon>
        <taxon>Pterygota</taxon>
        <taxon>Neoptera</taxon>
        <taxon>Polyneoptera</taxon>
        <taxon>Dictyoptera</taxon>
        <taxon>Blattodea</taxon>
        <taxon>Blattoidea</taxon>
        <taxon>Blattidae</taxon>
        <taxon>Blattinae</taxon>
        <taxon>Periplaneta</taxon>
    </lineage>
</organism>
<dbReference type="EMBL" id="JAJSOF020000040">
    <property type="protein sequence ID" value="KAJ4426122.1"/>
    <property type="molecule type" value="Genomic_DNA"/>
</dbReference>
<dbReference type="InterPro" id="IPR036397">
    <property type="entry name" value="RNaseH_sf"/>
</dbReference>
<name>A0ABQ8RWX0_PERAM</name>
<gene>
    <name evidence="1" type="ORF">ANN_26931</name>
</gene>
<dbReference type="Gene3D" id="3.30.420.10">
    <property type="entry name" value="Ribonuclease H-like superfamily/Ribonuclease H"/>
    <property type="match status" value="1"/>
</dbReference>
<comment type="caution">
    <text evidence="1">The sequence shown here is derived from an EMBL/GenBank/DDBJ whole genome shotgun (WGS) entry which is preliminary data.</text>
</comment>
<dbReference type="Proteomes" id="UP001148838">
    <property type="component" value="Unassembled WGS sequence"/>
</dbReference>
<proteinExistence type="predicted"/>
<evidence type="ECO:0000313" key="1">
    <source>
        <dbReference type="EMBL" id="KAJ4426122.1"/>
    </source>
</evidence>